<name>A0A8H4LD04_9HYPO</name>
<reference evidence="12 13" key="1">
    <citation type="submission" date="2020-01" db="EMBL/GenBank/DDBJ databases">
        <title>Identification and distribution of gene clusters putatively required for synthesis of sphingolipid metabolism inhibitors in phylogenetically diverse species of the filamentous fungus Fusarium.</title>
        <authorList>
            <person name="Kim H.-S."/>
            <person name="Busman M."/>
            <person name="Brown D.W."/>
            <person name="Divon H."/>
            <person name="Uhlig S."/>
            <person name="Proctor R.H."/>
        </authorList>
    </citation>
    <scope>NUCLEOTIDE SEQUENCE [LARGE SCALE GENOMIC DNA]</scope>
    <source>
        <strain evidence="12 13">NRRL 20459</strain>
    </source>
</reference>
<dbReference type="Pfam" id="PF07690">
    <property type="entry name" value="MFS_1"/>
    <property type="match status" value="1"/>
</dbReference>
<evidence type="ECO:0000313" key="12">
    <source>
        <dbReference type="EMBL" id="KAF4466040.1"/>
    </source>
</evidence>
<keyword evidence="7 10" id="KW-0472">Membrane</keyword>
<feature type="transmembrane region" description="Helical" evidence="10">
    <location>
        <begin position="338"/>
        <end position="358"/>
    </location>
</feature>
<sequence>MGSDDSLAGTWSALKEDFSCPLAGVAGSVSSSWDQSPGHGGLVVRGGCRAVSVLAGVWATSLTAVAKEVICRREVAEAGLKFLRAISFASGLAPRNLGFLIFIPRRYLRTPSLLASQQFRVIMTVENDMPAEKAAQDEQQAPSDSGETTEVGNDEDSISELDRFQVGWDGDKDPMSPRNMLSLHKWAIVTIVCTSSLCVSIYTATYAQMNAEFHTTTLISTLGLSTFVMGIALGPLLTSPLSEYYGRRPIYLVSWALFIIWNIPSAVAQNIETMIIARFFAGFAGSTFLSVAGGTVGDVFAREQIQKPMSFVSLAPFAGPALGPLLGGFINYYTDWRWTFYVMLIWSAILMVSIVFLAPETYHPILLRAKARKLRQETGDDRYWAPMEKMTQSVSTTIKLSLLRPFQLLFLEPMCLCLDLFSAILLGILYLFFGAFQLVFRTNHGMNLWQIGLTFLGLLVGLLIAAASNPIWANIRMRLLKKHEKETGQVGGSEPEFRLPPAILGAIIIPPSLFWFAWTTYSSVHWIVPILGSCVFGCGLTTIRTLLVFTGIFTFLVDAYPKYAASALAANSFARCSFAAAFPLFGIQMYEKLGYQWASSLLAFLTLAMAPFPWLFFKYGKTLRAKSKFAVDTL</sequence>
<dbReference type="PANTHER" id="PTHR23502:SF7">
    <property type="entry name" value="DRUG_PROTON ANTIPORTER YHK8-RELATED"/>
    <property type="match status" value="1"/>
</dbReference>
<evidence type="ECO:0000256" key="6">
    <source>
        <dbReference type="ARBA" id="ARBA00022989"/>
    </source>
</evidence>
<proteinExistence type="inferred from homology"/>
<dbReference type="GO" id="GO:0042908">
    <property type="term" value="P:xenobiotic transport"/>
    <property type="evidence" value="ECO:0007669"/>
    <property type="project" value="UniProtKB-ARBA"/>
</dbReference>
<organism evidence="12 13">
    <name type="scientific">Fusarium albosuccineum</name>
    <dbReference type="NCBI Taxonomy" id="1237068"/>
    <lineage>
        <taxon>Eukaryota</taxon>
        <taxon>Fungi</taxon>
        <taxon>Dikarya</taxon>
        <taxon>Ascomycota</taxon>
        <taxon>Pezizomycotina</taxon>
        <taxon>Sordariomycetes</taxon>
        <taxon>Hypocreomycetidae</taxon>
        <taxon>Hypocreales</taxon>
        <taxon>Nectriaceae</taxon>
        <taxon>Fusarium</taxon>
        <taxon>Fusarium decemcellulare species complex</taxon>
    </lineage>
</organism>
<dbReference type="AlphaFoldDB" id="A0A8H4LD04"/>
<comment type="subcellular location">
    <subcellularLocation>
        <location evidence="2">Cell membrane</location>
    </subcellularLocation>
    <subcellularLocation>
        <location evidence="1">Membrane</location>
        <topology evidence="1">Multi-pass membrane protein</topology>
    </subcellularLocation>
</comment>
<keyword evidence="13" id="KW-1185">Reference proteome</keyword>
<dbReference type="FunFam" id="1.20.1250.20:FF:000082">
    <property type="entry name" value="MFS multidrug transporter, putative"/>
    <property type="match status" value="1"/>
</dbReference>
<keyword evidence="8" id="KW-0325">Glycoprotein</keyword>
<feature type="compositionally biased region" description="Polar residues" evidence="9">
    <location>
        <begin position="137"/>
        <end position="151"/>
    </location>
</feature>
<feature type="transmembrane region" description="Helical" evidence="10">
    <location>
        <begin position="218"/>
        <end position="238"/>
    </location>
</feature>
<dbReference type="InterPro" id="IPR036259">
    <property type="entry name" value="MFS_trans_sf"/>
</dbReference>
<dbReference type="Proteomes" id="UP000554235">
    <property type="component" value="Unassembled WGS sequence"/>
</dbReference>
<feature type="transmembrane region" description="Helical" evidence="10">
    <location>
        <begin position="499"/>
        <end position="518"/>
    </location>
</feature>
<dbReference type="PROSITE" id="PS50850">
    <property type="entry name" value="MFS"/>
    <property type="match status" value="1"/>
</dbReference>
<keyword evidence="5 10" id="KW-0812">Transmembrane</keyword>
<feature type="transmembrane region" description="Helical" evidence="10">
    <location>
        <begin position="597"/>
        <end position="617"/>
    </location>
</feature>
<feature type="transmembrane region" description="Helical" evidence="10">
    <location>
        <begin position="311"/>
        <end position="332"/>
    </location>
</feature>
<dbReference type="GO" id="GO:0022857">
    <property type="term" value="F:transmembrane transporter activity"/>
    <property type="evidence" value="ECO:0007669"/>
    <property type="project" value="InterPro"/>
</dbReference>
<evidence type="ECO:0000256" key="10">
    <source>
        <dbReference type="SAM" id="Phobius"/>
    </source>
</evidence>
<dbReference type="EMBL" id="JAADYS010000938">
    <property type="protein sequence ID" value="KAF4466040.1"/>
    <property type="molecule type" value="Genomic_DNA"/>
</dbReference>
<comment type="caution">
    <text evidence="12">The sequence shown here is derived from an EMBL/GenBank/DDBJ whole genome shotgun (WGS) entry which is preliminary data.</text>
</comment>
<feature type="transmembrane region" description="Helical" evidence="10">
    <location>
        <begin position="275"/>
        <end position="299"/>
    </location>
</feature>
<evidence type="ECO:0000256" key="9">
    <source>
        <dbReference type="SAM" id="MobiDB-lite"/>
    </source>
</evidence>
<dbReference type="OrthoDB" id="3561359at2759"/>
<evidence type="ECO:0000313" key="13">
    <source>
        <dbReference type="Proteomes" id="UP000554235"/>
    </source>
</evidence>
<feature type="domain" description="Major facilitator superfamily (MFS) profile" evidence="11">
    <location>
        <begin position="179"/>
        <end position="634"/>
    </location>
</feature>
<accession>A0A8H4LD04</accession>
<evidence type="ECO:0000256" key="3">
    <source>
        <dbReference type="ARBA" id="ARBA00008335"/>
    </source>
</evidence>
<feature type="transmembrane region" description="Helical" evidence="10">
    <location>
        <begin position="250"/>
        <end position="269"/>
    </location>
</feature>
<dbReference type="SUPFAM" id="SSF103473">
    <property type="entry name" value="MFS general substrate transporter"/>
    <property type="match status" value="1"/>
</dbReference>
<feature type="transmembrane region" description="Helical" evidence="10">
    <location>
        <begin position="186"/>
        <end position="206"/>
    </location>
</feature>
<evidence type="ECO:0000256" key="7">
    <source>
        <dbReference type="ARBA" id="ARBA00023136"/>
    </source>
</evidence>
<dbReference type="InterPro" id="IPR020846">
    <property type="entry name" value="MFS_dom"/>
</dbReference>
<keyword evidence="4" id="KW-1003">Cell membrane</keyword>
<comment type="similarity">
    <text evidence="3">Belongs to the major facilitator superfamily.</text>
</comment>
<feature type="region of interest" description="Disordered" evidence="9">
    <location>
        <begin position="131"/>
        <end position="156"/>
    </location>
</feature>
<dbReference type="GO" id="GO:0005886">
    <property type="term" value="C:plasma membrane"/>
    <property type="evidence" value="ECO:0007669"/>
    <property type="project" value="UniProtKB-SubCell"/>
</dbReference>
<evidence type="ECO:0000256" key="5">
    <source>
        <dbReference type="ARBA" id="ARBA00022692"/>
    </source>
</evidence>
<evidence type="ECO:0000256" key="2">
    <source>
        <dbReference type="ARBA" id="ARBA00004236"/>
    </source>
</evidence>
<gene>
    <name evidence="12" type="ORF">FALBO_7112</name>
</gene>
<dbReference type="Gene3D" id="1.20.1250.20">
    <property type="entry name" value="MFS general substrate transporter like domains"/>
    <property type="match status" value="1"/>
</dbReference>
<dbReference type="CDD" id="cd17323">
    <property type="entry name" value="MFS_Tpo1_MDR_like"/>
    <property type="match status" value="1"/>
</dbReference>
<evidence type="ECO:0000256" key="1">
    <source>
        <dbReference type="ARBA" id="ARBA00004141"/>
    </source>
</evidence>
<keyword evidence="6 10" id="KW-1133">Transmembrane helix</keyword>
<feature type="transmembrane region" description="Helical" evidence="10">
    <location>
        <begin position="408"/>
        <end position="436"/>
    </location>
</feature>
<feature type="transmembrane region" description="Helical" evidence="10">
    <location>
        <begin position="448"/>
        <end position="472"/>
    </location>
</feature>
<evidence type="ECO:0000256" key="4">
    <source>
        <dbReference type="ARBA" id="ARBA00022475"/>
    </source>
</evidence>
<dbReference type="PANTHER" id="PTHR23502">
    <property type="entry name" value="MAJOR FACILITATOR SUPERFAMILY"/>
    <property type="match status" value="1"/>
</dbReference>
<evidence type="ECO:0000259" key="11">
    <source>
        <dbReference type="PROSITE" id="PS50850"/>
    </source>
</evidence>
<evidence type="ECO:0000256" key="8">
    <source>
        <dbReference type="ARBA" id="ARBA00023180"/>
    </source>
</evidence>
<feature type="transmembrane region" description="Helical" evidence="10">
    <location>
        <begin position="530"/>
        <end position="556"/>
    </location>
</feature>
<dbReference type="GO" id="GO:0140115">
    <property type="term" value="P:export across plasma membrane"/>
    <property type="evidence" value="ECO:0007669"/>
    <property type="project" value="UniProtKB-ARBA"/>
</dbReference>
<dbReference type="InterPro" id="IPR011701">
    <property type="entry name" value="MFS"/>
</dbReference>
<dbReference type="PROSITE" id="PS00216">
    <property type="entry name" value="SUGAR_TRANSPORT_1"/>
    <property type="match status" value="1"/>
</dbReference>
<dbReference type="InterPro" id="IPR005829">
    <property type="entry name" value="Sugar_transporter_CS"/>
</dbReference>
<protein>
    <submittedName>
        <fullName evidence="12">Multidrug resistant</fullName>
    </submittedName>
</protein>